<evidence type="ECO:0000313" key="6">
    <source>
        <dbReference type="Proteomes" id="UP000482487"/>
    </source>
</evidence>
<evidence type="ECO:0000256" key="2">
    <source>
        <dbReference type="ARBA" id="ARBA00023054"/>
    </source>
</evidence>
<sequence>MIQRGAMLLVAVLMIVGGAVWLRANAVSKIKTPTKAVAPVAAPPPAVAAKGVAPADAAPAWVAAPGRVEPLSEEMRLGFDIAGKLAEVSVEEGDSVQYGQIVARLAADEFAARVDAAEQVLAAREAALAKVLAGARDMERQEAKAAVAEARTVAEVARIEHGRRRQLLGKEVLSREEADRAEREYKVATERLDAARQRFRLVNDPSREEDVKRAMAEAAEARARLAEAQALAAKAVIRSPIDGVVLRKHRRAGEMVSVSFDTPVVTVGDIARLRVRADVDERDISRIKPGQNAILMAEAYGERQFTGVVSRVSKILGKKNIRTDDPAEKNDTRILETLIDLDGPGELPVGLRLDVFIITGEGGEKTLPAYRP</sequence>
<evidence type="ECO:0000259" key="4">
    <source>
        <dbReference type="Pfam" id="PF25973"/>
    </source>
</evidence>
<dbReference type="OrthoDB" id="9784484at2"/>
<accession>A0A7C9N0Y2</accession>
<gene>
    <name evidence="5" type="ORF">GTA51_10925</name>
</gene>
<proteinExistence type="predicted"/>
<comment type="subcellular location">
    <subcellularLocation>
        <location evidence="1">Cell envelope</location>
    </subcellularLocation>
</comment>
<reference evidence="5 6" key="1">
    <citation type="submission" date="2020-01" db="EMBL/GenBank/DDBJ databases">
        <title>Genome sequence of Desulfovibrio aerotolerans DSM 16695(T).</title>
        <authorList>
            <person name="Karnachuk O."/>
            <person name="Avakyan M."/>
            <person name="Mardanov A."/>
            <person name="Kadnikov V."/>
            <person name="Ravin N."/>
        </authorList>
    </citation>
    <scope>NUCLEOTIDE SEQUENCE [LARGE SCALE GENOMIC DNA]</scope>
    <source>
        <strain evidence="5 6">DSM 16695</strain>
    </source>
</reference>
<feature type="coiled-coil region" evidence="3">
    <location>
        <begin position="178"/>
        <end position="238"/>
    </location>
</feature>
<dbReference type="InterPro" id="IPR050465">
    <property type="entry name" value="UPF0194_transport"/>
</dbReference>
<dbReference type="Gene3D" id="2.40.50.100">
    <property type="match status" value="2"/>
</dbReference>
<keyword evidence="2 3" id="KW-0175">Coiled coil</keyword>
<dbReference type="PANTHER" id="PTHR32347:SF27">
    <property type="entry name" value="RND EFFLUX PUMP MEMBRANE FUSION PROTEIN BARREL-SANDWICH DOMAIN-CONTAINING PROTEIN"/>
    <property type="match status" value="1"/>
</dbReference>
<dbReference type="Gene3D" id="2.40.30.170">
    <property type="match status" value="1"/>
</dbReference>
<protein>
    <submittedName>
        <fullName evidence="5">HlyD family efflux transporter periplasmic adaptor subunit</fullName>
    </submittedName>
</protein>
<dbReference type="Pfam" id="PF25973">
    <property type="entry name" value="BSH_CzcB"/>
    <property type="match status" value="1"/>
</dbReference>
<evidence type="ECO:0000256" key="1">
    <source>
        <dbReference type="ARBA" id="ARBA00004196"/>
    </source>
</evidence>
<evidence type="ECO:0000313" key="5">
    <source>
        <dbReference type="EMBL" id="MYL83637.1"/>
    </source>
</evidence>
<dbReference type="AlphaFoldDB" id="A0A7C9N0Y2"/>
<dbReference type="Gene3D" id="1.10.287.470">
    <property type="entry name" value="Helix hairpin bin"/>
    <property type="match status" value="1"/>
</dbReference>
<dbReference type="GO" id="GO:0030313">
    <property type="term" value="C:cell envelope"/>
    <property type="evidence" value="ECO:0007669"/>
    <property type="project" value="UniProtKB-SubCell"/>
</dbReference>
<dbReference type="Proteomes" id="UP000482487">
    <property type="component" value="Unassembled WGS sequence"/>
</dbReference>
<comment type="caution">
    <text evidence="5">The sequence shown here is derived from an EMBL/GenBank/DDBJ whole genome shotgun (WGS) entry which is preliminary data.</text>
</comment>
<evidence type="ECO:0000256" key="3">
    <source>
        <dbReference type="SAM" id="Coils"/>
    </source>
</evidence>
<keyword evidence="6" id="KW-1185">Reference proteome</keyword>
<dbReference type="InterPro" id="IPR058647">
    <property type="entry name" value="BSH_CzcB-like"/>
</dbReference>
<name>A0A7C9N0Y2_9BACT</name>
<dbReference type="PANTHER" id="PTHR32347">
    <property type="entry name" value="EFFLUX SYSTEM COMPONENT YKNX-RELATED"/>
    <property type="match status" value="1"/>
</dbReference>
<dbReference type="SUPFAM" id="SSF111369">
    <property type="entry name" value="HlyD-like secretion proteins"/>
    <property type="match status" value="1"/>
</dbReference>
<feature type="domain" description="CzcB-like barrel-sandwich hybrid" evidence="4">
    <location>
        <begin position="81"/>
        <end position="269"/>
    </location>
</feature>
<organism evidence="5 6">
    <name type="scientific">Solidesulfovibrio aerotolerans</name>
    <dbReference type="NCBI Taxonomy" id="295255"/>
    <lineage>
        <taxon>Bacteria</taxon>
        <taxon>Pseudomonadati</taxon>
        <taxon>Thermodesulfobacteriota</taxon>
        <taxon>Desulfovibrionia</taxon>
        <taxon>Desulfovibrionales</taxon>
        <taxon>Desulfovibrionaceae</taxon>
        <taxon>Solidesulfovibrio</taxon>
    </lineage>
</organism>
<dbReference type="EMBL" id="WVUD01000017">
    <property type="protein sequence ID" value="MYL83637.1"/>
    <property type="molecule type" value="Genomic_DNA"/>
</dbReference>
<dbReference type="RefSeq" id="WP_160961040.1">
    <property type="nucleotide sequence ID" value="NZ_WVUD01000017.1"/>
</dbReference>